<gene>
    <name evidence="2" type="ORF">J4E96_04755</name>
</gene>
<feature type="region of interest" description="Disordered" evidence="1">
    <location>
        <begin position="1"/>
        <end position="26"/>
    </location>
</feature>
<dbReference type="GO" id="GO:0004034">
    <property type="term" value="F:aldose 1-epimerase activity"/>
    <property type="evidence" value="ECO:0007669"/>
    <property type="project" value="TreeGrafter"/>
</dbReference>
<dbReference type="KEGG" id="psic:J4E96_04755"/>
<dbReference type="Gene3D" id="2.70.98.10">
    <property type="match status" value="1"/>
</dbReference>
<dbReference type="SUPFAM" id="SSF74650">
    <property type="entry name" value="Galactose mutarotase-like"/>
    <property type="match status" value="1"/>
</dbReference>
<dbReference type="GO" id="GO:0030246">
    <property type="term" value="F:carbohydrate binding"/>
    <property type="evidence" value="ECO:0007669"/>
    <property type="project" value="InterPro"/>
</dbReference>
<name>A0A8A4ZP25_9MICO</name>
<dbReference type="GO" id="GO:0033499">
    <property type="term" value="P:galactose catabolic process via UDP-galactose, Leloir pathway"/>
    <property type="evidence" value="ECO:0007669"/>
    <property type="project" value="TreeGrafter"/>
</dbReference>
<dbReference type="CDD" id="cd09022">
    <property type="entry name" value="Aldose_epim_Ec_YihR"/>
    <property type="match status" value="1"/>
</dbReference>
<dbReference type="InterPro" id="IPR008183">
    <property type="entry name" value="Aldose_1/G6P_1-epimerase"/>
</dbReference>
<protein>
    <submittedName>
        <fullName evidence="2">Aldose 1-epimerase family protein</fullName>
    </submittedName>
</protein>
<dbReference type="PANTHER" id="PTHR10091">
    <property type="entry name" value="ALDOSE-1-EPIMERASE"/>
    <property type="match status" value="1"/>
</dbReference>
<evidence type="ECO:0000313" key="2">
    <source>
        <dbReference type="EMBL" id="QTE31328.1"/>
    </source>
</evidence>
<dbReference type="EMBL" id="CP071868">
    <property type="protein sequence ID" value="QTE31328.1"/>
    <property type="molecule type" value="Genomic_DNA"/>
</dbReference>
<reference evidence="2" key="1">
    <citation type="submission" date="2021-03" db="EMBL/GenBank/DDBJ databases">
        <title>Pengzhenrongella sicca gen. nov., sp. nov., a new member of suborder Micrococcineae isolated from High-Arctic tundra soil.</title>
        <authorList>
            <person name="Peng F."/>
        </authorList>
    </citation>
    <scope>NUCLEOTIDE SEQUENCE</scope>
    <source>
        <strain evidence="2">LRZ-2</strain>
    </source>
</reference>
<accession>A0A8A4ZP25</accession>
<dbReference type="Pfam" id="PF01263">
    <property type="entry name" value="Aldose_epim"/>
    <property type="match status" value="1"/>
</dbReference>
<proteinExistence type="predicted"/>
<dbReference type="InterPro" id="IPR037480">
    <property type="entry name" value="YihR-like"/>
</dbReference>
<organism evidence="2 3">
    <name type="scientific">Pengzhenrongella sicca</name>
    <dbReference type="NCBI Taxonomy" id="2819238"/>
    <lineage>
        <taxon>Bacteria</taxon>
        <taxon>Bacillati</taxon>
        <taxon>Actinomycetota</taxon>
        <taxon>Actinomycetes</taxon>
        <taxon>Micrococcales</taxon>
        <taxon>Pengzhenrongella</taxon>
    </lineage>
</organism>
<keyword evidence="3" id="KW-1185">Reference proteome</keyword>
<dbReference type="InterPro" id="IPR014718">
    <property type="entry name" value="GH-type_carb-bd"/>
</dbReference>
<dbReference type="InterPro" id="IPR011013">
    <property type="entry name" value="Gal_mutarotase_sf_dom"/>
</dbReference>
<dbReference type="AlphaFoldDB" id="A0A8A4ZP25"/>
<evidence type="ECO:0000313" key="3">
    <source>
        <dbReference type="Proteomes" id="UP000663937"/>
    </source>
</evidence>
<evidence type="ECO:0000256" key="1">
    <source>
        <dbReference type="SAM" id="MobiDB-lite"/>
    </source>
</evidence>
<dbReference type="PANTHER" id="PTHR10091:SF0">
    <property type="entry name" value="GALACTOSE MUTAROTASE"/>
    <property type="match status" value="1"/>
</dbReference>
<dbReference type="GO" id="GO:0006006">
    <property type="term" value="P:glucose metabolic process"/>
    <property type="evidence" value="ECO:0007669"/>
    <property type="project" value="TreeGrafter"/>
</dbReference>
<feature type="compositionally biased region" description="Pro residues" evidence="1">
    <location>
        <begin position="14"/>
        <end position="23"/>
    </location>
</feature>
<dbReference type="Proteomes" id="UP000663937">
    <property type="component" value="Chromosome"/>
</dbReference>
<sequence>MSAATSGAQTTPASPGPKTPPAPSGAQFRIALGDQRATITEVGANLREYAVGDRDVITSFGEHELAPASNGGVLIPWPNRLADGQYAFDGVEYQLPITEPDRATALHGLGSWERWTVVAHDAASVALELALVPVPGYPFAVRVRVTYTLSQSGLHIRVAATNEGAQAAPYGVGFHPWLSPGGAALDECTLRLDATSRVTTDARLLPTGTEPAAGGFDFRAPQSLRGIALDDAYVDVIRDGDGLSWLLLAAPDGRTAAVWMDATMDTWQVCTGDALSNVAVRRTGLAAEPMSCIADAFRTGDRLIRLEPGASHEVTWGIALL</sequence>